<evidence type="ECO:0000256" key="2">
    <source>
        <dbReference type="SAM" id="Phobius"/>
    </source>
</evidence>
<keyword evidence="2" id="KW-0812">Transmembrane</keyword>
<feature type="compositionally biased region" description="Basic and acidic residues" evidence="1">
    <location>
        <begin position="217"/>
        <end position="227"/>
    </location>
</feature>
<dbReference type="EMBL" id="CP011070">
    <property type="protein sequence ID" value="AJW70309.1"/>
    <property type="molecule type" value="Genomic_DNA"/>
</dbReference>
<organism evidence="3 4">
    <name type="scientific">Nitrosopumilus adriaticus</name>
    <dbReference type="NCBI Taxonomy" id="1580092"/>
    <lineage>
        <taxon>Archaea</taxon>
        <taxon>Nitrososphaerota</taxon>
        <taxon>Nitrososphaeria</taxon>
        <taxon>Nitrosopumilales</taxon>
        <taxon>Nitrosopumilaceae</taxon>
        <taxon>Nitrosopumilus</taxon>
    </lineage>
</organism>
<dbReference type="AlphaFoldDB" id="A0A0D5C0K8"/>
<dbReference type="KEGG" id="nin:NADRNF5_0613"/>
<evidence type="ECO:0000313" key="3">
    <source>
        <dbReference type="EMBL" id="AJW70309.1"/>
    </source>
</evidence>
<keyword evidence="2" id="KW-0472">Membrane</keyword>
<protein>
    <submittedName>
        <fullName evidence="3">Uncharacterized protein</fullName>
    </submittedName>
</protein>
<proteinExistence type="predicted"/>
<dbReference type="HOGENOM" id="CLU_968389_0_0_2"/>
<feature type="transmembrane region" description="Helical" evidence="2">
    <location>
        <begin position="6"/>
        <end position="29"/>
    </location>
</feature>
<name>A0A0D5C0K8_9ARCH</name>
<keyword evidence="4" id="KW-1185">Reference proteome</keyword>
<feature type="region of interest" description="Disordered" evidence="1">
    <location>
        <begin position="210"/>
        <end position="240"/>
    </location>
</feature>
<reference evidence="3 4" key="2">
    <citation type="journal article" date="2016" name="ISME J.">
        <title>Physiological and genomic characterization of two novel marine thaumarchaeal strains indicates niche differentiation.</title>
        <authorList>
            <person name="Bayer B."/>
            <person name="Vojvoda J."/>
            <person name="Offre P."/>
            <person name="Alves R.J."/>
            <person name="Elisabeth N.H."/>
            <person name="Garcia J.A."/>
            <person name="Volland J.M."/>
            <person name="Srivastava A."/>
            <person name="Schleper C."/>
            <person name="Herndl G.J."/>
        </authorList>
    </citation>
    <scope>NUCLEOTIDE SEQUENCE [LARGE SCALE GENOMIC DNA]</scope>
    <source>
        <strain evidence="3 4">NF5</strain>
    </source>
</reference>
<accession>A0A0D5C0K8</accession>
<reference evidence="4" key="1">
    <citation type="submission" date="2015-03" db="EMBL/GenBank/DDBJ databases">
        <title>Characterization of two novel Thaumarchaeota isolated from the Northern Adriatic Sea.</title>
        <authorList>
            <person name="Bayer B."/>
            <person name="Vojvoda J."/>
            <person name="Offre P."/>
            <person name="Srivastava A."/>
            <person name="Elisabeth N."/>
            <person name="Garcia J.A.L."/>
            <person name="Schleper C."/>
            <person name="Herndl G.J."/>
        </authorList>
    </citation>
    <scope>NUCLEOTIDE SEQUENCE [LARGE SCALE GENOMIC DNA]</scope>
    <source>
        <strain evidence="4">NF5</strain>
    </source>
</reference>
<evidence type="ECO:0000313" key="4">
    <source>
        <dbReference type="Proteomes" id="UP000032408"/>
    </source>
</evidence>
<sequence length="287" mass="32049">MGIVKTRFLIIIGIVMVVGAAIALGANIMSENAKQREIKLNQSHLAYDPVTDPICFVVDRATSGETGSAVTMGACISLKQFEEMGCTKPMLEHILRYSNLLDEEVDVHVYLDWAGLPNGVTQEKFDECFDAILEKRPILNSENQDEPNSCPDGQNYNEALFKCVITCEGDLVYNGNTDSCTTHFERKYHGFCNEGFTYQPLTHTCLTENNPDDGIGDLEHTPLKDPPKTAPPEPAVEDVSSIPSAQEFLNMDCEDLNHHYPEFPSEDVADAWITRMHQCLNEQENEN</sequence>
<keyword evidence="2" id="KW-1133">Transmembrane helix</keyword>
<evidence type="ECO:0000256" key="1">
    <source>
        <dbReference type="SAM" id="MobiDB-lite"/>
    </source>
</evidence>
<dbReference type="Proteomes" id="UP000032408">
    <property type="component" value="Chromosome"/>
</dbReference>
<gene>
    <name evidence="3" type="ORF">NADRNF5_0613</name>
</gene>
<dbReference type="STRING" id="1580092.NADRNF5_0613"/>